<evidence type="ECO:0000256" key="1">
    <source>
        <dbReference type="SAM" id="Coils"/>
    </source>
</evidence>
<sequence length="481" mass="56317">MTKEEKRTTPKGSSGSGSRGTGMRAVLQKEYMQGLDHLRQVIANVEHEIDKQKLEFYCCEANDEEKYEEYLRTCNSKLLQCNNHLRKKNLQLEVIDSELQLVALLNNARIAHAESDSISFLTEFWENLKNSMEGLRRLRGKLQTNVVERLKSNCRSYNYGNANLDLSEHYARDITKYQAEIGRMLEDTEILIKSFESNIRQDLFMNSNFSERVLISCDHKAFPILRLTPDVIEKLERICRLSKQWIDRDETYVYEINTHIREARNRTRKTREDLRSHQEKQKKIVKNAKSSLILFQSNKEKLRQIEAELKDLESQVGHFSHQKDGKTGEKRQKESMMDFLKISISQTKKNYALQRRRTRIQQQLSELERQLQEIELSLKSVQEAVAQKSQEKVVVVEKVETSEKVYSSIRVELDSFTANISKLQVQMSELTEQLGQLEMIQTLKTSPEMVDDFYDRPSSVKLAPSLREKIKRKRKILSQSI</sequence>
<evidence type="ECO:0000313" key="4">
    <source>
        <dbReference type="RefSeq" id="XP_013382220.1"/>
    </source>
</evidence>
<evidence type="ECO:0000256" key="2">
    <source>
        <dbReference type="SAM" id="MobiDB-lite"/>
    </source>
</evidence>
<feature type="coiled-coil region" evidence="1">
    <location>
        <begin position="350"/>
        <end position="440"/>
    </location>
</feature>
<dbReference type="AlphaFoldDB" id="A0A1S3H8B0"/>
<proteinExistence type="predicted"/>
<gene>
    <name evidence="4 5 6" type="primary">LOC106153005</name>
</gene>
<feature type="coiled-coil region" evidence="1">
    <location>
        <begin position="260"/>
        <end position="322"/>
    </location>
</feature>
<dbReference type="GO" id="GO:0016301">
    <property type="term" value="F:kinase activity"/>
    <property type="evidence" value="ECO:0007669"/>
    <property type="project" value="UniProtKB-KW"/>
</dbReference>
<evidence type="ECO:0000313" key="5">
    <source>
        <dbReference type="RefSeq" id="XP_013382221.1"/>
    </source>
</evidence>
<dbReference type="Proteomes" id="UP000085678">
    <property type="component" value="Unplaced"/>
</dbReference>
<feature type="region of interest" description="Disordered" evidence="2">
    <location>
        <begin position="1"/>
        <end position="22"/>
    </location>
</feature>
<dbReference type="GeneID" id="106153005"/>
<dbReference type="OMA" id="DEQFMHE"/>
<keyword evidence="4 5" id="KW-0808">Transferase</keyword>
<keyword evidence="3" id="KW-1185">Reference proteome</keyword>
<keyword evidence="4 5" id="KW-0418">Kinase</keyword>
<keyword evidence="1" id="KW-0175">Coiled coil</keyword>
<protein>
    <submittedName>
        <fullName evidence="4 5">Citron Rho-interacting kinase</fullName>
    </submittedName>
</protein>
<accession>A0A1S3H8B0</accession>
<dbReference type="OrthoDB" id="10044303at2759"/>
<evidence type="ECO:0000313" key="3">
    <source>
        <dbReference type="Proteomes" id="UP000085678"/>
    </source>
</evidence>
<dbReference type="KEGG" id="lak:106153005"/>
<dbReference type="RefSeq" id="XP_013382220.1">
    <property type="nucleotide sequence ID" value="XM_013526766.1"/>
</dbReference>
<name>A0A1S3H8B0_LINAN</name>
<dbReference type="RefSeq" id="XP_013382221.1">
    <property type="nucleotide sequence ID" value="XM_013526767.1"/>
</dbReference>
<organism evidence="3 6">
    <name type="scientific">Lingula anatina</name>
    <name type="common">Brachiopod</name>
    <name type="synonym">Lingula unguis</name>
    <dbReference type="NCBI Taxonomy" id="7574"/>
    <lineage>
        <taxon>Eukaryota</taxon>
        <taxon>Metazoa</taxon>
        <taxon>Spiralia</taxon>
        <taxon>Lophotrochozoa</taxon>
        <taxon>Brachiopoda</taxon>
        <taxon>Linguliformea</taxon>
        <taxon>Lingulata</taxon>
        <taxon>Lingulida</taxon>
        <taxon>Linguloidea</taxon>
        <taxon>Lingulidae</taxon>
        <taxon>Lingula</taxon>
    </lineage>
</organism>
<evidence type="ECO:0000313" key="6">
    <source>
        <dbReference type="RefSeq" id="XP_013382222.1"/>
    </source>
</evidence>
<dbReference type="RefSeq" id="XP_013382222.1">
    <property type="nucleotide sequence ID" value="XM_013526768.1"/>
</dbReference>
<reference evidence="4 5" key="1">
    <citation type="submission" date="2025-04" db="UniProtKB">
        <authorList>
            <consortium name="RefSeq"/>
        </authorList>
    </citation>
    <scope>IDENTIFICATION</scope>
    <source>
        <tissue evidence="4 5">Gonads</tissue>
    </source>
</reference>